<dbReference type="AlphaFoldDB" id="A0A1F6D9Q1"/>
<accession>A0A1F6D9Q1</accession>
<organism evidence="1 2">
    <name type="scientific">Candidatus Kaiserbacteria bacterium RIFCSPHIGHO2_01_FULL_55_17</name>
    <dbReference type="NCBI Taxonomy" id="1798484"/>
    <lineage>
        <taxon>Bacteria</taxon>
        <taxon>Candidatus Kaiseribacteriota</taxon>
    </lineage>
</organism>
<reference evidence="1 2" key="1">
    <citation type="journal article" date="2016" name="Nat. Commun.">
        <title>Thousands of microbial genomes shed light on interconnected biogeochemical processes in an aquifer system.</title>
        <authorList>
            <person name="Anantharaman K."/>
            <person name="Brown C.T."/>
            <person name="Hug L.A."/>
            <person name="Sharon I."/>
            <person name="Castelle C.J."/>
            <person name="Probst A.J."/>
            <person name="Thomas B.C."/>
            <person name="Singh A."/>
            <person name="Wilkins M.J."/>
            <person name="Karaoz U."/>
            <person name="Brodie E.L."/>
            <person name="Williams K.H."/>
            <person name="Hubbard S.S."/>
            <person name="Banfield J.F."/>
        </authorList>
    </citation>
    <scope>NUCLEOTIDE SEQUENCE [LARGE SCALE GENOMIC DNA]</scope>
</reference>
<evidence type="ECO:0000313" key="2">
    <source>
        <dbReference type="Proteomes" id="UP000177958"/>
    </source>
</evidence>
<name>A0A1F6D9Q1_9BACT</name>
<protein>
    <submittedName>
        <fullName evidence="1">Uncharacterized protein</fullName>
    </submittedName>
</protein>
<gene>
    <name evidence="1" type="ORF">A2853_01310</name>
</gene>
<proteinExistence type="predicted"/>
<dbReference type="EMBL" id="MFKX01000006">
    <property type="protein sequence ID" value="OGG58136.1"/>
    <property type="molecule type" value="Genomic_DNA"/>
</dbReference>
<comment type="caution">
    <text evidence="1">The sequence shown here is derived from an EMBL/GenBank/DDBJ whole genome shotgun (WGS) entry which is preliminary data.</text>
</comment>
<evidence type="ECO:0000313" key="1">
    <source>
        <dbReference type="EMBL" id="OGG58136.1"/>
    </source>
</evidence>
<sequence length="458" mass="49463">MLGFMGVFAIVLGTISSYVLMQGRYGQALYAREIALHVAEAGLEYYRWFLAHNPVIMTDGTGLVSPYTYAVNDPEGGSLGSATVSATLNLQCGVVQWADLTSVGAADVNPTYARRLSVRYIRPSSAEYSYILNGNVWAGTSRTIRGPYHSNGGVRMDAVHNSDVTSSVATWTCDAGTGCPSTQAGVFGAGSTPALWTYPVSTITVPFSASGVNFTDLRTKAQSGGGIYYAAASGSLNERGYHLVFNAAGTVTIYRVTSTNEEESYSSQYGNTTEPSIITGETLLGTYNVPSSCALLFFEDRVWVEGTVNGKVTVVAATPDSGTTPDAYLNNNIYYAAYDGTDGITVIAERNVLLPLVVPDTMEIHGIFVASNGHYGRDHFRDWQVASQYDQYITRDTLITVGTVVSNGRTGTSWQCSGSYCSGFATRYDYYDQQLAFSPPPFTPVASTDYKFTLWREQ</sequence>
<dbReference type="Proteomes" id="UP000177958">
    <property type="component" value="Unassembled WGS sequence"/>
</dbReference>